<proteinExistence type="inferred from homology"/>
<dbReference type="PANTHER" id="PTHR24291">
    <property type="entry name" value="CYTOCHROME P450 FAMILY 4"/>
    <property type="match status" value="1"/>
</dbReference>
<evidence type="ECO:0000256" key="7">
    <source>
        <dbReference type="PIRSR" id="PIRSR602403-1"/>
    </source>
</evidence>
<dbReference type="GO" id="GO:0005506">
    <property type="term" value="F:iron ion binding"/>
    <property type="evidence" value="ECO:0007669"/>
    <property type="project" value="InterPro"/>
</dbReference>
<keyword evidence="6 8" id="KW-0503">Monooxygenase</keyword>
<dbReference type="PRINTS" id="PR00385">
    <property type="entry name" value="P450"/>
</dbReference>
<dbReference type="EMBL" id="CADCTY010001046">
    <property type="protein sequence ID" value="CAA9353999.1"/>
    <property type="molecule type" value="Genomic_DNA"/>
</dbReference>
<dbReference type="InterPro" id="IPR017972">
    <property type="entry name" value="Cyt_P450_CS"/>
</dbReference>
<evidence type="ECO:0000313" key="9">
    <source>
        <dbReference type="EMBL" id="CAA9353999.1"/>
    </source>
</evidence>
<keyword evidence="2 7" id="KW-0349">Heme</keyword>
<protein>
    <submittedName>
        <fullName evidence="9">Cytochrome P450</fullName>
    </submittedName>
</protein>
<dbReference type="SUPFAM" id="SSF48264">
    <property type="entry name" value="Cytochrome P450"/>
    <property type="match status" value="1"/>
</dbReference>
<evidence type="ECO:0000256" key="2">
    <source>
        <dbReference type="ARBA" id="ARBA00022617"/>
    </source>
</evidence>
<dbReference type="Pfam" id="PF00067">
    <property type="entry name" value="p450"/>
    <property type="match status" value="1"/>
</dbReference>
<dbReference type="AlphaFoldDB" id="A0A6J4M9M0"/>
<dbReference type="GO" id="GO:0004497">
    <property type="term" value="F:monooxygenase activity"/>
    <property type="evidence" value="ECO:0007669"/>
    <property type="project" value="UniProtKB-KW"/>
</dbReference>
<dbReference type="PROSITE" id="PS00086">
    <property type="entry name" value="CYTOCHROME_P450"/>
    <property type="match status" value="1"/>
</dbReference>
<sequence>MLSATDEQGQALSDSEVITNMLQLLFAARDTTARQLCWLILELALHPQWAERLRRECSEVTGNAPLEMSHLKHFTCMGWVLKEVERLYPPVYIIPRGVIDDVEFAGYHIPAGWHVNVSPLLTHRLEEIYSRPESFEPERFAPPREEHKKHSFALIGFGGGVHKCLGYELAQMEMKIILLIMLRRFRWNVTPTEFEISPSFQPFEVLQELRATVQCK</sequence>
<organism evidence="9">
    <name type="scientific">uncultured Leptolyngbya sp</name>
    <dbReference type="NCBI Taxonomy" id="332963"/>
    <lineage>
        <taxon>Bacteria</taxon>
        <taxon>Bacillati</taxon>
        <taxon>Cyanobacteriota</taxon>
        <taxon>Cyanophyceae</taxon>
        <taxon>Leptolyngbyales</taxon>
        <taxon>Leptolyngbyaceae</taxon>
        <taxon>Leptolyngbya group</taxon>
        <taxon>Leptolyngbya</taxon>
        <taxon>environmental samples</taxon>
    </lineage>
</organism>
<comment type="similarity">
    <text evidence="1 8">Belongs to the cytochrome P450 family.</text>
</comment>
<evidence type="ECO:0000256" key="6">
    <source>
        <dbReference type="ARBA" id="ARBA00023033"/>
    </source>
</evidence>
<accession>A0A6J4M9M0</accession>
<evidence type="ECO:0000256" key="4">
    <source>
        <dbReference type="ARBA" id="ARBA00023002"/>
    </source>
</evidence>
<feature type="binding site" description="axial binding residue" evidence="7">
    <location>
        <position position="164"/>
    </location>
    <ligand>
        <name>heme</name>
        <dbReference type="ChEBI" id="CHEBI:30413"/>
    </ligand>
    <ligandPart>
        <name>Fe</name>
        <dbReference type="ChEBI" id="CHEBI:18248"/>
    </ligandPart>
</feature>
<name>A0A6J4M9M0_9CYAN</name>
<dbReference type="InterPro" id="IPR036396">
    <property type="entry name" value="Cyt_P450_sf"/>
</dbReference>
<dbReference type="PANTHER" id="PTHR24291:SF50">
    <property type="entry name" value="BIFUNCTIONAL ALBAFLAVENONE MONOOXYGENASE_TERPENE SYNTHASE"/>
    <property type="match status" value="1"/>
</dbReference>
<dbReference type="Gene3D" id="1.10.630.10">
    <property type="entry name" value="Cytochrome P450"/>
    <property type="match status" value="1"/>
</dbReference>
<dbReference type="PRINTS" id="PR00465">
    <property type="entry name" value="EP450IV"/>
</dbReference>
<keyword evidence="5 7" id="KW-0408">Iron</keyword>
<dbReference type="GO" id="GO:0016705">
    <property type="term" value="F:oxidoreductase activity, acting on paired donors, with incorporation or reduction of molecular oxygen"/>
    <property type="evidence" value="ECO:0007669"/>
    <property type="project" value="InterPro"/>
</dbReference>
<evidence type="ECO:0000256" key="8">
    <source>
        <dbReference type="RuleBase" id="RU000461"/>
    </source>
</evidence>
<comment type="cofactor">
    <cofactor evidence="7">
        <name>heme</name>
        <dbReference type="ChEBI" id="CHEBI:30413"/>
    </cofactor>
</comment>
<keyword evidence="4 8" id="KW-0560">Oxidoreductase</keyword>
<gene>
    <name evidence="9" type="ORF">AVDCRST_MAG94-2978</name>
</gene>
<keyword evidence="3 7" id="KW-0479">Metal-binding</keyword>
<reference evidence="9" key="1">
    <citation type="submission" date="2020-02" db="EMBL/GenBank/DDBJ databases">
        <authorList>
            <person name="Meier V. D."/>
        </authorList>
    </citation>
    <scope>NUCLEOTIDE SEQUENCE</scope>
    <source>
        <strain evidence="9">AVDCRST_MAG94</strain>
    </source>
</reference>
<evidence type="ECO:0000256" key="3">
    <source>
        <dbReference type="ARBA" id="ARBA00022723"/>
    </source>
</evidence>
<evidence type="ECO:0000256" key="1">
    <source>
        <dbReference type="ARBA" id="ARBA00010617"/>
    </source>
</evidence>
<dbReference type="GO" id="GO:0020037">
    <property type="term" value="F:heme binding"/>
    <property type="evidence" value="ECO:0007669"/>
    <property type="project" value="InterPro"/>
</dbReference>
<dbReference type="InterPro" id="IPR050196">
    <property type="entry name" value="Cytochrome_P450_Monoox"/>
</dbReference>
<evidence type="ECO:0000256" key="5">
    <source>
        <dbReference type="ARBA" id="ARBA00023004"/>
    </source>
</evidence>
<dbReference type="InterPro" id="IPR001128">
    <property type="entry name" value="Cyt_P450"/>
</dbReference>
<dbReference type="InterPro" id="IPR002403">
    <property type="entry name" value="Cyt_P450_E_grp-IV"/>
</dbReference>